<accession>A0A0N8KE74</accession>
<reference evidence="7 9" key="1">
    <citation type="submission" date="2015-09" db="EMBL/GenBank/DDBJ databases">
        <title>Identification and resolution of microdiversity through metagenomic sequencing of parallel consortia.</title>
        <authorList>
            <person name="Nelson W.C."/>
            <person name="Romine M.F."/>
            <person name="Lindemann S.R."/>
        </authorList>
    </citation>
    <scope>NUCLEOTIDE SEQUENCE [LARGE SCALE GENOMIC DNA]</scope>
    <source>
        <strain evidence="7">HL-109</strain>
    </source>
</reference>
<organism evidence="7 9">
    <name type="scientific">Saliniramus fredricksonii</name>
    <dbReference type="NCBI Taxonomy" id="1653334"/>
    <lineage>
        <taxon>Bacteria</taxon>
        <taxon>Pseudomonadati</taxon>
        <taxon>Pseudomonadota</taxon>
        <taxon>Alphaproteobacteria</taxon>
        <taxon>Hyphomicrobiales</taxon>
        <taxon>Salinarimonadaceae</taxon>
        <taxon>Saliniramus</taxon>
    </lineage>
</organism>
<protein>
    <submittedName>
        <fullName evidence="7">Phosphate:Na+ symporter</fullName>
    </submittedName>
</protein>
<dbReference type="EMBL" id="FMBM01000001">
    <property type="protein sequence ID" value="SCC79933.1"/>
    <property type="molecule type" value="Genomic_DNA"/>
</dbReference>
<feature type="transmembrane region" description="Helical" evidence="6">
    <location>
        <begin position="150"/>
        <end position="168"/>
    </location>
</feature>
<dbReference type="Pfam" id="PF02690">
    <property type="entry name" value="Na_Pi_cotrans"/>
    <property type="match status" value="2"/>
</dbReference>
<sequence length="577" mass="59731">MITLGKADHGEVALTVSALMGLLGGIGLFLLGMSAMTNGLRQGAGSSLRGILTRSTATRLRGLAAGFSITAIAQSSTAVTIATIGFVNAGLLNLPQAVWVVFGANLGTTSTSWLISLVGVNLRIDALALPAIGIGAMLRLVARERRAGSLGEALAGFGLFFLGIVILKDTFGTIAETIDISRFIIPGFAGTLIFVGIGFIITQLTQSSSASIAIAITAASGGLFGLKPAAALVIGANLGTTSTALIASIGATAPARRVALAHVIFNLIVATIAIIALPLLIALTTTLSDWTGADLDGARIGGIDVAAAIAIFHTLVKAIGVLVVWPIATPLVGWLETRYRSADEDLARPRHLDPTARAVPDLALGSIALEIRRLGTITSDAARVMLAEAGDLQDRARAQGHFEAADRLIGAIRDFIARLRLSGMAPHLADGLSHALRALQHYQILADLAAQARPTDLSRPGLPPEIRAALAAYRDNLVATLAGPAADEPECGTGSAQADAERVESAYQQMKSALLVSAAQGAIDPITLDRLVTAIDRLRRCGEHAAKARRRLALVEKNLTDGGRPPVAQATRDAVAE</sequence>
<evidence type="ECO:0000256" key="4">
    <source>
        <dbReference type="ARBA" id="ARBA00022989"/>
    </source>
</evidence>
<feature type="transmembrane region" description="Helical" evidence="6">
    <location>
        <begin position="263"/>
        <end position="285"/>
    </location>
</feature>
<dbReference type="AlphaFoldDB" id="A0A0N8KE74"/>
<evidence type="ECO:0000313" key="8">
    <source>
        <dbReference type="EMBL" id="SCC79933.1"/>
    </source>
</evidence>
<dbReference type="EMBL" id="LJSX01000015">
    <property type="protein sequence ID" value="KPQ10546.1"/>
    <property type="molecule type" value="Genomic_DNA"/>
</dbReference>
<keyword evidence="2" id="KW-1003">Cell membrane</keyword>
<keyword evidence="5 6" id="KW-0472">Membrane</keyword>
<dbReference type="PANTHER" id="PTHR10010">
    <property type="entry name" value="SOLUTE CARRIER FAMILY 34 SODIUM PHOSPHATE , MEMBER 2-RELATED"/>
    <property type="match status" value="1"/>
</dbReference>
<dbReference type="InterPro" id="IPR003841">
    <property type="entry name" value="Na/Pi_transpt"/>
</dbReference>
<comment type="caution">
    <text evidence="7">The sequence shown here is derived from an EMBL/GenBank/DDBJ whole genome shotgun (WGS) entry which is preliminary data.</text>
</comment>
<evidence type="ECO:0000313" key="9">
    <source>
        <dbReference type="Proteomes" id="UP000050497"/>
    </source>
</evidence>
<feature type="transmembrane region" description="Helical" evidence="6">
    <location>
        <begin position="180"/>
        <end position="201"/>
    </location>
</feature>
<feature type="transmembrane region" description="Helical" evidence="6">
    <location>
        <begin position="63"/>
        <end position="92"/>
    </location>
</feature>
<dbReference type="NCBIfam" id="NF037997">
    <property type="entry name" value="Na_Pi_symport"/>
    <property type="match status" value="1"/>
</dbReference>
<keyword evidence="3 6" id="KW-0812">Transmembrane</keyword>
<dbReference type="OrthoDB" id="9763003at2"/>
<dbReference type="GO" id="GO:0044341">
    <property type="term" value="P:sodium-dependent phosphate transport"/>
    <property type="evidence" value="ECO:0007669"/>
    <property type="project" value="InterPro"/>
</dbReference>
<evidence type="ECO:0000256" key="6">
    <source>
        <dbReference type="SAM" id="Phobius"/>
    </source>
</evidence>
<comment type="subcellular location">
    <subcellularLocation>
        <location evidence="1">Cell membrane</location>
        <topology evidence="1">Multi-pass membrane protein</topology>
    </subcellularLocation>
</comment>
<evidence type="ECO:0000256" key="1">
    <source>
        <dbReference type="ARBA" id="ARBA00004651"/>
    </source>
</evidence>
<dbReference type="PANTHER" id="PTHR10010:SF46">
    <property type="entry name" value="SODIUM-DEPENDENT PHOSPHATE TRANSPORT PROTEIN 2B"/>
    <property type="match status" value="1"/>
</dbReference>
<dbReference type="GO" id="GO:0005886">
    <property type="term" value="C:plasma membrane"/>
    <property type="evidence" value="ECO:0007669"/>
    <property type="project" value="UniProtKB-SubCell"/>
</dbReference>
<dbReference type="Proteomes" id="UP000050497">
    <property type="component" value="Unassembled WGS sequence"/>
</dbReference>
<evidence type="ECO:0000313" key="7">
    <source>
        <dbReference type="EMBL" id="KPQ10546.1"/>
    </source>
</evidence>
<evidence type="ECO:0000256" key="2">
    <source>
        <dbReference type="ARBA" id="ARBA00022475"/>
    </source>
</evidence>
<name>A0A0N8KE74_9HYPH</name>
<dbReference type="Proteomes" id="UP000182800">
    <property type="component" value="Unassembled WGS sequence"/>
</dbReference>
<evidence type="ECO:0000256" key="3">
    <source>
        <dbReference type="ARBA" id="ARBA00022692"/>
    </source>
</evidence>
<dbReference type="GO" id="GO:0005436">
    <property type="term" value="F:sodium:phosphate symporter activity"/>
    <property type="evidence" value="ECO:0007669"/>
    <property type="project" value="InterPro"/>
</dbReference>
<feature type="transmembrane region" description="Helical" evidence="6">
    <location>
        <begin position="112"/>
        <end position="138"/>
    </location>
</feature>
<dbReference type="PATRIC" id="fig|1653334.4.peg.3496"/>
<feature type="transmembrane region" description="Helical" evidence="6">
    <location>
        <begin position="12"/>
        <end position="31"/>
    </location>
</feature>
<evidence type="ECO:0000313" key="10">
    <source>
        <dbReference type="Proteomes" id="UP000182800"/>
    </source>
</evidence>
<feature type="transmembrane region" description="Helical" evidence="6">
    <location>
        <begin position="232"/>
        <end position="251"/>
    </location>
</feature>
<reference evidence="8 10" key="2">
    <citation type="submission" date="2016-08" db="EMBL/GenBank/DDBJ databases">
        <authorList>
            <person name="Varghese N."/>
            <person name="Submissions Spin"/>
        </authorList>
    </citation>
    <scope>NUCLEOTIDE SEQUENCE [LARGE SCALE GENOMIC DNA]</scope>
    <source>
        <strain evidence="8 10">HL-109</strain>
    </source>
</reference>
<gene>
    <name evidence="7" type="primary">yjbB</name>
    <name evidence="8" type="ORF">GA0071312_1249</name>
    <name evidence="7" type="ORF">HLUCCO17_10805</name>
</gene>
<feature type="transmembrane region" description="Helical" evidence="6">
    <location>
        <begin position="305"/>
        <end position="328"/>
    </location>
</feature>
<proteinExistence type="predicted"/>
<evidence type="ECO:0000256" key="5">
    <source>
        <dbReference type="ARBA" id="ARBA00023136"/>
    </source>
</evidence>
<keyword evidence="4 6" id="KW-1133">Transmembrane helix</keyword>
<keyword evidence="10" id="KW-1185">Reference proteome</keyword>
<dbReference type="STRING" id="1653334.GA0071312_1249"/>